<evidence type="ECO:0000313" key="2">
    <source>
        <dbReference type="EMBL" id="KAK4465965.1"/>
    </source>
</evidence>
<evidence type="ECO:0008006" key="4">
    <source>
        <dbReference type="Google" id="ProtNLM"/>
    </source>
</evidence>
<proteinExistence type="predicted"/>
<organism evidence="2 3">
    <name type="scientific">Cladorrhinum samala</name>
    <dbReference type="NCBI Taxonomy" id="585594"/>
    <lineage>
        <taxon>Eukaryota</taxon>
        <taxon>Fungi</taxon>
        <taxon>Dikarya</taxon>
        <taxon>Ascomycota</taxon>
        <taxon>Pezizomycotina</taxon>
        <taxon>Sordariomycetes</taxon>
        <taxon>Sordariomycetidae</taxon>
        <taxon>Sordariales</taxon>
        <taxon>Podosporaceae</taxon>
        <taxon>Cladorrhinum</taxon>
    </lineage>
</organism>
<dbReference type="EMBL" id="MU864935">
    <property type="protein sequence ID" value="KAK4465965.1"/>
    <property type="molecule type" value="Genomic_DNA"/>
</dbReference>
<gene>
    <name evidence="2" type="ORF">QBC42DRAFT_260226</name>
</gene>
<dbReference type="Proteomes" id="UP001321749">
    <property type="component" value="Unassembled WGS sequence"/>
</dbReference>
<dbReference type="AlphaFoldDB" id="A0AAV9I196"/>
<protein>
    <recommendedName>
        <fullName evidence="4">Secreted protein</fullName>
    </recommendedName>
</protein>
<name>A0AAV9I196_9PEZI</name>
<comment type="caution">
    <text evidence="2">The sequence shown here is derived from an EMBL/GenBank/DDBJ whole genome shotgun (WGS) entry which is preliminary data.</text>
</comment>
<evidence type="ECO:0000256" key="1">
    <source>
        <dbReference type="SAM" id="Phobius"/>
    </source>
</evidence>
<keyword evidence="1" id="KW-1133">Transmembrane helix</keyword>
<reference evidence="2" key="2">
    <citation type="submission" date="2023-06" db="EMBL/GenBank/DDBJ databases">
        <authorList>
            <consortium name="Lawrence Berkeley National Laboratory"/>
            <person name="Mondo S.J."/>
            <person name="Hensen N."/>
            <person name="Bonometti L."/>
            <person name="Westerberg I."/>
            <person name="Brannstrom I.O."/>
            <person name="Guillou S."/>
            <person name="Cros-Aarteil S."/>
            <person name="Calhoun S."/>
            <person name="Haridas S."/>
            <person name="Kuo A."/>
            <person name="Pangilinan J."/>
            <person name="Riley R."/>
            <person name="Labutti K."/>
            <person name="Andreopoulos B."/>
            <person name="Lipzen A."/>
            <person name="Chen C."/>
            <person name="Yanf M."/>
            <person name="Daum C."/>
            <person name="Ng V."/>
            <person name="Clum A."/>
            <person name="Steindorff A."/>
            <person name="Ohm R."/>
            <person name="Martin F."/>
            <person name="Silar P."/>
            <person name="Natvig D."/>
            <person name="Lalanne C."/>
            <person name="Gautier V."/>
            <person name="Ament-Velasquez S.L."/>
            <person name="Kruys A."/>
            <person name="Hutchinson M.I."/>
            <person name="Powell A.J."/>
            <person name="Barry K."/>
            <person name="Miller A.N."/>
            <person name="Grigoriev I.V."/>
            <person name="Debuchy R."/>
            <person name="Gladieux P."/>
            <person name="Thoren M.H."/>
            <person name="Johannesson H."/>
        </authorList>
    </citation>
    <scope>NUCLEOTIDE SEQUENCE</scope>
    <source>
        <strain evidence="2">PSN324</strain>
    </source>
</reference>
<evidence type="ECO:0000313" key="3">
    <source>
        <dbReference type="Proteomes" id="UP001321749"/>
    </source>
</evidence>
<keyword evidence="1" id="KW-0472">Membrane</keyword>
<keyword evidence="1" id="KW-0812">Transmembrane</keyword>
<accession>A0AAV9I196</accession>
<sequence length="81" mass="9113">MGKTDNHWMHFAHLGTHWQWAAAFFGFLCLSHSLLHGTRLHLGFVFSADLDTFLSPLHRIGESECVTSHTHLAEITSINGN</sequence>
<feature type="transmembrane region" description="Helical" evidence="1">
    <location>
        <begin position="17"/>
        <end position="35"/>
    </location>
</feature>
<reference evidence="2" key="1">
    <citation type="journal article" date="2023" name="Mol. Phylogenet. Evol.">
        <title>Genome-scale phylogeny and comparative genomics of the fungal order Sordariales.</title>
        <authorList>
            <person name="Hensen N."/>
            <person name="Bonometti L."/>
            <person name="Westerberg I."/>
            <person name="Brannstrom I.O."/>
            <person name="Guillou S."/>
            <person name="Cros-Aarteil S."/>
            <person name="Calhoun S."/>
            <person name="Haridas S."/>
            <person name="Kuo A."/>
            <person name="Mondo S."/>
            <person name="Pangilinan J."/>
            <person name="Riley R."/>
            <person name="LaButti K."/>
            <person name="Andreopoulos B."/>
            <person name="Lipzen A."/>
            <person name="Chen C."/>
            <person name="Yan M."/>
            <person name="Daum C."/>
            <person name="Ng V."/>
            <person name="Clum A."/>
            <person name="Steindorff A."/>
            <person name="Ohm R.A."/>
            <person name="Martin F."/>
            <person name="Silar P."/>
            <person name="Natvig D.O."/>
            <person name="Lalanne C."/>
            <person name="Gautier V."/>
            <person name="Ament-Velasquez S.L."/>
            <person name="Kruys A."/>
            <person name="Hutchinson M.I."/>
            <person name="Powell A.J."/>
            <person name="Barry K."/>
            <person name="Miller A.N."/>
            <person name="Grigoriev I.V."/>
            <person name="Debuchy R."/>
            <person name="Gladieux P."/>
            <person name="Hiltunen Thoren M."/>
            <person name="Johannesson H."/>
        </authorList>
    </citation>
    <scope>NUCLEOTIDE SEQUENCE</scope>
    <source>
        <strain evidence="2">PSN324</strain>
    </source>
</reference>
<keyword evidence="3" id="KW-1185">Reference proteome</keyword>